<evidence type="ECO:0000259" key="7">
    <source>
        <dbReference type="Pfam" id="PF02687"/>
    </source>
</evidence>
<feature type="domain" description="ABC3 transporter permease C-terminal" evidence="7">
    <location>
        <begin position="118"/>
        <end position="175"/>
    </location>
</feature>
<dbReference type="Pfam" id="PF02687">
    <property type="entry name" value="FtsX"/>
    <property type="match status" value="1"/>
</dbReference>
<evidence type="ECO:0000256" key="4">
    <source>
        <dbReference type="ARBA" id="ARBA00022989"/>
    </source>
</evidence>
<feature type="non-terminal residue" evidence="8">
    <location>
        <position position="176"/>
    </location>
</feature>
<comment type="caution">
    <text evidence="8">The sequence shown here is derived from an EMBL/GenBank/DDBJ whole genome shotgun (WGS) entry which is preliminary data.</text>
</comment>
<dbReference type="AlphaFoldDB" id="K1TYL2"/>
<sequence length="176" mass="19169">YRISGLIAYVNYATLHEKATDLMFDALKFDVAMVAPGGFARLQKPVHYVYAWQYADVPADETAEKALSDDFLRALLTQTVVAENDLEDYTPRYANPAINFAPDDMGSDEAMGGVLLDILIVIIAFIFAVTINNTITKEASAIGTLRASGYTRGELVRHYLAMPVIVTLAAACVGNV</sequence>
<keyword evidence="4 6" id="KW-1133">Transmembrane helix</keyword>
<feature type="transmembrane region" description="Helical" evidence="6">
    <location>
        <begin position="155"/>
        <end position="174"/>
    </location>
</feature>
<gene>
    <name evidence="8" type="ORF">OBE_00029</name>
</gene>
<comment type="subcellular location">
    <subcellularLocation>
        <location evidence="1">Cell membrane</location>
        <topology evidence="1">Multi-pass membrane protein</topology>
    </subcellularLocation>
</comment>
<feature type="non-terminal residue" evidence="8">
    <location>
        <position position="1"/>
    </location>
</feature>
<feature type="transmembrane region" description="Helical" evidence="6">
    <location>
        <begin position="114"/>
        <end position="135"/>
    </location>
</feature>
<dbReference type="EMBL" id="AJWZ01000022">
    <property type="protein sequence ID" value="EKC78112.1"/>
    <property type="molecule type" value="Genomic_DNA"/>
</dbReference>
<proteinExistence type="predicted"/>
<dbReference type="GO" id="GO:0005886">
    <property type="term" value="C:plasma membrane"/>
    <property type="evidence" value="ECO:0007669"/>
    <property type="project" value="UniProtKB-SubCell"/>
</dbReference>
<evidence type="ECO:0000256" key="1">
    <source>
        <dbReference type="ARBA" id="ARBA00004651"/>
    </source>
</evidence>
<organism evidence="8">
    <name type="scientific">human gut metagenome</name>
    <dbReference type="NCBI Taxonomy" id="408170"/>
    <lineage>
        <taxon>unclassified sequences</taxon>
        <taxon>metagenomes</taxon>
        <taxon>organismal metagenomes</taxon>
    </lineage>
</organism>
<protein>
    <submittedName>
        <fullName evidence="8">ABC-type transport system, involved in lipoprotein release, permease component</fullName>
    </submittedName>
</protein>
<evidence type="ECO:0000256" key="5">
    <source>
        <dbReference type="ARBA" id="ARBA00023136"/>
    </source>
</evidence>
<accession>K1TYL2</accession>
<keyword evidence="3 6" id="KW-0812">Transmembrane</keyword>
<reference evidence="8" key="1">
    <citation type="journal article" date="2013" name="Environ. Microbiol.">
        <title>Microbiota from the distal guts of lean and obese adolescents exhibit partial functional redundancy besides clear differences in community structure.</title>
        <authorList>
            <person name="Ferrer M."/>
            <person name="Ruiz A."/>
            <person name="Lanza F."/>
            <person name="Haange S.B."/>
            <person name="Oberbach A."/>
            <person name="Till H."/>
            <person name="Bargiela R."/>
            <person name="Campoy C."/>
            <person name="Segura M.T."/>
            <person name="Richter M."/>
            <person name="von Bergen M."/>
            <person name="Seifert J."/>
            <person name="Suarez A."/>
        </authorList>
    </citation>
    <scope>NUCLEOTIDE SEQUENCE</scope>
</reference>
<evidence type="ECO:0000256" key="6">
    <source>
        <dbReference type="SAM" id="Phobius"/>
    </source>
</evidence>
<keyword evidence="8" id="KW-0449">Lipoprotein</keyword>
<evidence type="ECO:0000256" key="2">
    <source>
        <dbReference type="ARBA" id="ARBA00022475"/>
    </source>
</evidence>
<dbReference type="InterPro" id="IPR003838">
    <property type="entry name" value="ABC3_permease_C"/>
</dbReference>
<keyword evidence="5 6" id="KW-0472">Membrane</keyword>
<evidence type="ECO:0000313" key="8">
    <source>
        <dbReference type="EMBL" id="EKC78112.1"/>
    </source>
</evidence>
<evidence type="ECO:0000256" key="3">
    <source>
        <dbReference type="ARBA" id="ARBA00022692"/>
    </source>
</evidence>
<name>K1TYL2_9ZZZZ</name>
<keyword evidence="2" id="KW-1003">Cell membrane</keyword>